<reference evidence="12" key="1">
    <citation type="journal article" date="2014" name="Int. J. Syst. Evol. Microbiol.">
        <title>Complete genome sequence of Corynebacterium casei LMG S-19264T (=DSM 44701T), isolated from a smear-ripened cheese.</title>
        <authorList>
            <consortium name="US DOE Joint Genome Institute (JGI-PGF)"/>
            <person name="Walter F."/>
            <person name="Albersmeier A."/>
            <person name="Kalinowski J."/>
            <person name="Ruckert C."/>
        </authorList>
    </citation>
    <scope>NUCLEOTIDE SEQUENCE</scope>
    <source>
        <strain evidence="12">KCTC 23732</strain>
    </source>
</reference>
<comment type="subunit">
    <text evidence="10">Homodimer.</text>
</comment>
<evidence type="ECO:0000256" key="2">
    <source>
        <dbReference type="ARBA" id="ARBA00005908"/>
    </source>
</evidence>
<evidence type="ECO:0000256" key="10">
    <source>
        <dbReference type="PIRNR" id="PIRNR002884"/>
    </source>
</evidence>
<keyword evidence="8 10" id="KW-0904">Protein phosphatase</keyword>
<dbReference type="PIRSF" id="PIRSF002884">
    <property type="entry name" value="CheZ"/>
    <property type="match status" value="1"/>
</dbReference>
<feature type="site" description="Enhances dephosphorylation of CheY-P" evidence="11">
    <location>
        <position position="152"/>
    </location>
</feature>
<reference evidence="12" key="2">
    <citation type="submission" date="2020-09" db="EMBL/GenBank/DDBJ databases">
        <authorList>
            <person name="Sun Q."/>
            <person name="Kim S."/>
        </authorList>
    </citation>
    <scope>NUCLEOTIDE SEQUENCE</scope>
    <source>
        <strain evidence="12">KCTC 23732</strain>
    </source>
</reference>
<evidence type="ECO:0000256" key="7">
    <source>
        <dbReference type="ARBA" id="ARBA00022801"/>
    </source>
</evidence>
<sequence>MTDSTQPLPENGSTMGEAPVYDRIAHVTRLLRDSLRELGLEPSVQAAAKAMPDAQSRLRYITSLTEKAANDVLNSAELAQSELGHLKANAASLSEELEQAMQPVTHAQVQLPVELAKNVQAFLAGVKEEIRPVDTALIDIITAQAFQDLTGQVAGKLTVLLDRIEQELVQVLIEYMPEKYSQEMEKEAREENALLNGPVVEHKENGGTVQNQQQVDDLLAQLGF</sequence>
<gene>
    <name evidence="12" type="primary">cheZ</name>
    <name evidence="12" type="ORF">GCM10011450_24640</name>
</gene>
<evidence type="ECO:0000256" key="6">
    <source>
        <dbReference type="ARBA" id="ARBA00022779"/>
    </source>
</evidence>
<dbReference type="Gene3D" id="1.10.287.500">
    <property type="entry name" value="Helix hairpin bin"/>
    <property type="match status" value="1"/>
</dbReference>
<name>A0A918N1C3_9BURK</name>
<comment type="similarity">
    <text evidence="2 10">Belongs to the CheZ family.</text>
</comment>
<dbReference type="GO" id="GO:0006935">
    <property type="term" value="P:chemotaxis"/>
    <property type="evidence" value="ECO:0007669"/>
    <property type="project" value="UniProtKB-KW"/>
</dbReference>
<evidence type="ECO:0000256" key="8">
    <source>
        <dbReference type="ARBA" id="ARBA00022912"/>
    </source>
</evidence>
<evidence type="ECO:0000256" key="1">
    <source>
        <dbReference type="ARBA" id="ARBA00004496"/>
    </source>
</evidence>
<evidence type="ECO:0000313" key="13">
    <source>
        <dbReference type="Proteomes" id="UP000608345"/>
    </source>
</evidence>
<dbReference type="GO" id="GO:0097588">
    <property type="term" value="P:archaeal or bacterial-type flagellum-dependent cell motility"/>
    <property type="evidence" value="ECO:0007669"/>
    <property type="project" value="UniProtKB-KW"/>
</dbReference>
<keyword evidence="4 10" id="KW-0963">Cytoplasm</keyword>
<dbReference type="Proteomes" id="UP000608345">
    <property type="component" value="Unassembled WGS sequence"/>
</dbReference>
<evidence type="ECO:0000313" key="12">
    <source>
        <dbReference type="EMBL" id="GGW93724.1"/>
    </source>
</evidence>
<dbReference type="GO" id="GO:0009288">
    <property type="term" value="C:bacterial-type flagellum"/>
    <property type="evidence" value="ECO:0007669"/>
    <property type="project" value="InterPro"/>
</dbReference>
<protein>
    <recommendedName>
        <fullName evidence="3 10">Protein phosphatase CheZ</fullName>
        <ecNumber evidence="10">3.1.3.-</ecNumber>
    </recommendedName>
    <alternativeName>
        <fullName evidence="9 10">Chemotaxis protein CheZ</fullName>
    </alternativeName>
</protein>
<organism evidence="12 13">
    <name type="scientific">Advenella faeciporci</name>
    <dbReference type="NCBI Taxonomy" id="797535"/>
    <lineage>
        <taxon>Bacteria</taxon>
        <taxon>Pseudomonadati</taxon>
        <taxon>Pseudomonadota</taxon>
        <taxon>Betaproteobacteria</taxon>
        <taxon>Burkholderiales</taxon>
        <taxon>Alcaligenaceae</taxon>
    </lineage>
</organism>
<comment type="caution">
    <text evidence="12">The sequence shown here is derived from an EMBL/GenBank/DDBJ whole genome shotgun (WGS) entry which is preliminary data.</text>
</comment>
<evidence type="ECO:0000256" key="4">
    <source>
        <dbReference type="ARBA" id="ARBA00022490"/>
    </source>
</evidence>
<dbReference type="EC" id="3.1.3.-" evidence="10"/>
<dbReference type="AlphaFoldDB" id="A0A918N1C3"/>
<dbReference type="GO" id="GO:0050920">
    <property type="term" value="P:regulation of chemotaxis"/>
    <property type="evidence" value="ECO:0007669"/>
    <property type="project" value="InterPro"/>
</dbReference>
<dbReference type="InterPro" id="IPR050992">
    <property type="entry name" value="CheZ_family_phosphatases"/>
</dbReference>
<dbReference type="SUPFAM" id="SSF75708">
    <property type="entry name" value="Chemotaxis phosphatase CheZ"/>
    <property type="match status" value="1"/>
</dbReference>
<dbReference type="PANTHER" id="PTHR43693">
    <property type="entry name" value="PROTEIN PHOSPHATASE CHEZ"/>
    <property type="match status" value="1"/>
</dbReference>
<dbReference type="GO" id="GO:0005737">
    <property type="term" value="C:cytoplasm"/>
    <property type="evidence" value="ECO:0007669"/>
    <property type="project" value="UniProtKB-SubCell"/>
</dbReference>
<evidence type="ECO:0000256" key="9">
    <source>
        <dbReference type="ARBA" id="ARBA00029599"/>
    </source>
</evidence>
<comment type="subcellular location">
    <subcellularLocation>
        <location evidence="1 10">Cytoplasm</location>
    </subcellularLocation>
</comment>
<proteinExistence type="inferred from homology"/>
<comment type="function">
    <text evidence="10">Plays an important role in bacterial chemotaxis signal transduction pathway by accelerating the dephosphorylation of phosphorylated CheY (CheY-P).</text>
</comment>
<dbReference type="EMBL" id="BMYS01000021">
    <property type="protein sequence ID" value="GGW93724.1"/>
    <property type="molecule type" value="Genomic_DNA"/>
</dbReference>
<dbReference type="RefSeq" id="WP_189385808.1">
    <property type="nucleotide sequence ID" value="NZ_BAABFY010000016.1"/>
</dbReference>
<evidence type="ECO:0000256" key="11">
    <source>
        <dbReference type="PIRSR" id="PIRSR002884-1"/>
    </source>
</evidence>
<keyword evidence="7 10" id="KW-0378">Hydrolase</keyword>
<keyword evidence="5 10" id="KW-0145">Chemotaxis</keyword>
<dbReference type="PANTHER" id="PTHR43693:SF1">
    <property type="entry name" value="PROTEIN PHOSPHATASE CHEZ"/>
    <property type="match status" value="1"/>
</dbReference>
<evidence type="ECO:0000256" key="3">
    <source>
        <dbReference type="ARBA" id="ARBA00018484"/>
    </source>
</evidence>
<dbReference type="InterPro" id="IPR007439">
    <property type="entry name" value="Chemotax_Pase_CheZ"/>
</dbReference>
<keyword evidence="6 10" id="KW-0283">Flagellar rotation</keyword>
<evidence type="ECO:0000256" key="5">
    <source>
        <dbReference type="ARBA" id="ARBA00022500"/>
    </source>
</evidence>
<accession>A0A918N1C3</accession>
<dbReference type="GO" id="GO:0004721">
    <property type="term" value="F:phosphoprotein phosphatase activity"/>
    <property type="evidence" value="ECO:0007669"/>
    <property type="project" value="UniProtKB-KW"/>
</dbReference>
<keyword evidence="13" id="KW-1185">Reference proteome</keyword>
<dbReference type="Pfam" id="PF04344">
    <property type="entry name" value="CheZ"/>
    <property type="match status" value="1"/>
</dbReference>